<feature type="region of interest" description="Disordered" evidence="5">
    <location>
        <begin position="431"/>
        <end position="451"/>
    </location>
</feature>
<dbReference type="EMBL" id="HG938356">
    <property type="protein sequence ID" value="CDN57905.1"/>
    <property type="molecule type" value="Genomic_DNA"/>
</dbReference>
<dbReference type="GO" id="GO:0007165">
    <property type="term" value="P:signal transduction"/>
    <property type="evidence" value="ECO:0007669"/>
    <property type="project" value="UniProtKB-KW"/>
</dbReference>
<comment type="similarity">
    <text evidence="3">Belongs to the methyl-accepting chemotaxis (MCP) protein family.</text>
</comment>
<dbReference type="PANTHER" id="PTHR43531:SF11">
    <property type="entry name" value="METHYL-ACCEPTING CHEMOTAXIS PROTEIN 3"/>
    <property type="match status" value="1"/>
</dbReference>
<dbReference type="InterPro" id="IPR004089">
    <property type="entry name" value="MCPsignal_dom"/>
</dbReference>
<feature type="domain" description="Methyl-accepting transducer" evidence="7">
    <location>
        <begin position="386"/>
        <end position="615"/>
    </location>
</feature>
<protein>
    <submittedName>
        <fullName evidence="9">Chemoreceptor McpA</fullName>
    </submittedName>
</protein>
<keyword evidence="9" id="KW-0614">Plasmid</keyword>
<evidence type="ECO:0000256" key="2">
    <source>
        <dbReference type="ARBA" id="ARBA00022500"/>
    </source>
</evidence>
<evidence type="ECO:0000256" key="1">
    <source>
        <dbReference type="ARBA" id="ARBA00004370"/>
    </source>
</evidence>
<keyword evidence="6" id="KW-1133">Transmembrane helix</keyword>
<dbReference type="SMART" id="SM00283">
    <property type="entry name" value="MA"/>
    <property type="match status" value="1"/>
</dbReference>
<dbReference type="HOGENOM" id="CLU_000445_107_20_5"/>
<organism evidence="9 10">
    <name type="scientific">Neorhizobium galegae bv. officinalis bv. officinalis str. HAMBI 1141</name>
    <dbReference type="NCBI Taxonomy" id="1028801"/>
    <lineage>
        <taxon>Bacteria</taxon>
        <taxon>Pseudomonadati</taxon>
        <taxon>Pseudomonadota</taxon>
        <taxon>Alphaproteobacteria</taxon>
        <taxon>Hyphomicrobiales</taxon>
        <taxon>Rhizobiaceae</taxon>
        <taxon>Rhizobium/Agrobacterium group</taxon>
        <taxon>Neorhizobium</taxon>
    </lineage>
</organism>
<dbReference type="InterPro" id="IPR051310">
    <property type="entry name" value="MCP_chemotaxis"/>
</dbReference>
<evidence type="ECO:0000259" key="8">
    <source>
        <dbReference type="PROSITE" id="PS50885"/>
    </source>
</evidence>
<evidence type="ECO:0000313" key="9">
    <source>
        <dbReference type="EMBL" id="CDN57905.1"/>
    </source>
</evidence>
<keyword evidence="6" id="KW-0812">Transmembrane</keyword>
<dbReference type="GO" id="GO:0006935">
    <property type="term" value="P:chemotaxis"/>
    <property type="evidence" value="ECO:0007669"/>
    <property type="project" value="UniProtKB-KW"/>
</dbReference>
<dbReference type="PANTHER" id="PTHR43531">
    <property type="entry name" value="PROTEIN ICFG"/>
    <property type="match status" value="1"/>
</dbReference>
<dbReference type="Gene3D" id="1.10.287.950">
    <property type="entry name" value="Methyl-accepting chemotaxis protein"/>
    <property type="match status" value="1"/>
</dbReference>
<evidence type="ECO:0000259" key="7">
    <source>
        <dbReference type="PROSITE" id="PS50111"/>
    </source>
</evidence>
<dbReference type="Pfam" id="PF18947">
    <property type="entry name" value="HAMP_2"/>
    <property type="match status" value="1"/>
</dbReference>
<evidence type="ECO:0000313" key="10">
    <source>
        <dbReference type="Proteomes" id="UP000028186"/>
    </source>
</evidence>
<keyword evidence="2" id="KW-0145">Chemotaxis</keyword>
<dbReference type="CDD" id="cd06225">
    <property type="entry name" value="HAMP"/>
    <property type="match status" value="1"/>
</dbReference>
<keyword evidence="4" id="KW-0807">Transducer</keyword>
<feature type="transmembrane region" description="Helical" evidence="6">
    <location>
        <begin position="195"/>
        <end position="217"/>
    </location>
</feature>
<reference evidence="10" key="1">
    <citation type="journal article" date="2014" name="BMC Genomics">
        <title>Genome sequencing of two Neorhizobium galegae strains reveals a noeT gene responsible for the unusual acetylation of the nodulation factors.</title>
        <authorList>
            <person name="Osterman J."/>
            <person name="Marsh J."/>
            <person name="Laine P.K."/>
            <person name="Zeng Z."/>
            <person name="Alatalo E."/>
            <person name="Sullivan J.T."/>
            <person name="Young J.P."/>
            <person name="Thomas-Oates J."/>
            <person name="Paulin L."/>
            <person name="Lindstrom K."/>
        </authorList>
    </citation>
    <scope>NUCLEOTIDE SEQUENCE [LARGE SCALE GENOMIC DNA]</scope>
    <source>
        <strain evidence="10">HAMBI 1141</strain>
        <plasmid evidence="10">II</plasmid>
    </source>
</reference>
<gene>
    <name evidence="9" type="primary">mcpA</name>
    <name evidence="9" type="ORF">RG1141_PA10730</name>
</gene>
<dbReference type="CDD" id="cd11386">
    <property type="entry name" value="MCP_signal"/>
    <property type="match status" value="1"/>
</dbReference>
<dbReference type="InterPro" id="IPR003660">
    <property type="entry name" value="HAMP_dom"/>
</dbReference>
<geneLocation type="plasmid" evidence="10">
    <name>II</name>
</geneLocation>
<sequence length="670" mass="70654">MPSKIFTRISAKLTAMSAVGIFMVLALLAAVWVGDASAGRSSDFGRIQLIISRDLVDAKASLRGMMMGMLELRLAETLTDSTKAREYVGKRHESLTKYLTSASAHVTLQANKDRIAKVIELTSQWMTEYEGLSKSIGARLSSANNDSEASAEEKAAQGKLLKIADQIGSLLDECVDAAKSKADEAGVQMSSASSLALQISLGMGFLVVATLVASAIFGSKAIARPIGHLTASMKHLANGDLETAVPFAGRTDEIGEMAGAVDVFKQNGIRIRQLNAQERALQEKNADLSSSISTVVAAAVAGDFTQRIQKTYDSPDLDRFAASVNELVASVHRGVGEAQRVIAALARGDLTDEMRGEFQGSFAELKRDVNATMDGLRTVMAEVRTAIDTINSGTGELSNASGDLSKRTEQQAAALEETAASLEEITSAVKSSTNRAAEASHMVSEARRSTDQSSAVVTDAVAAMGRIEKASGEISQIINVIDEIAFQTNLLALNAGVEAARAGEAGKGFAVVAQEVRELAQRSARAAKDIKDLITRSGSEVQSGVRLVTATGEALSLIQGQVTRINEHVQSIATAAKEQTIGLSEVNTAINQMDQVTQQNAAMVEEATASTSRLAEEVISLSRLISRFKVQADGRPTLSLAGAVNHHSPSASPAHALRQTFVNAVGAKAV</sequence>
<keyword evidence="6" id="KW-0472">Membrane</keyword>
<dbReference type="PATRIC" id="fig|1028801.3.peg.5675"/>
<dbReference type="AlphaFoldDB" id="A0A068TK52"/>
<dbReference type="Gene3D" id="1.10.8.500">
    <property type="entry name" value="HAMP domain in histidine kinase"/>
    <property type="match status" value="1"/>
</dbReference>
<comment type="subcellular location">
    <subcellularLocation>
        <location evidence="1">Membrane</location>
    </subcellularLocation>
</comment>
<proteinExistence type="inferred from homology"/>
<dbReference type="GO" id="GO:0016020">
    <property type="term" value="C:membrane"/>
    <property type="evidence" value="ECO:0007669"/>
    <property type="project" value="UniProtKB-SubCell"/>
</dbReference>
<dbReference type="Proteomes" id="UP000028186">
    <property type="component" value="Plasmid pHAMBI1141a"/>
</dbReference>
<keyword evidence="9" id="KW-0675">Receptor</keyword>
<dbReference type="FunFam" id="1.10.287.950:FF:000001">
    <property type="entry name" value="Methyl-accepting chemotaxis sensory transducer"/>
    <property type="match status" value="1"/>
</dbReference>
<dbReference type="eggNOG" id="COG0840">
    <property type="taxonomic scope" value="Bacteria"/>
</dbReference>
<dbReference type="Pfam" id="PF00672">
    <property type="entry name" value="HAMP"/>
    <property type="match status" value="1"/>
</dbReference>
<feature type="domain" description="HAMP" evidence="8">
    <location>
        <begin position="220"/>
        <end position="273"/>
    </location>
</feature>
<evidence type="ECO:0000256" key="3">
    <source>
        <dbReference type="ARBA" id="ARBA00029447"/>
    </source>
</evidence>
<dbReference type="SMART" id="SM00304">
    <property type="entry name" value="HAMP"/>
    <property type="match status" value="2"/>
</dbReference>
<dbReference type="PROSITE" id="PS50885">
    <property type="entry name" value="HAMP"/>
    <property type="match status" value="2"/>
</dbReference>
<dbReference type="SUPFAM" id="SSF58104">
    <property type="entry name" value="Methyl-accepting chemotaxis protein (MCP) signaling domain"/>
    <property type="match status" value="1"/>
</dbReference>
<dbReference type="PROSITE" id="PS50111">
    <property type="entry name" value="CHEMOTAXIS_TRANSDUC_2"/>
    <property type="match status" value="1"/>
</dbReference>
<feature type="domain" description="HAMP" evidence="8">
    <location>
        <begin position="329"/>
        <end position="381"/>
    </location>
</feature>
<evidence type="ECO:0000256" key="5">
    <source>
        <dbReference type="SAM" id="MobiDB-lite"/>
    </source>
</evidence>
<dbReference type="KEGG" id="ngl:RG1141_PA10730"/>
<evidence type="ECO:0000256" key="4">
    <source>
        <dbReference type="PROSITE-ProRule" id="PRU00284"/>
    </source>
</evidence>
<dbReference type="RefSeq" id="WP_040125163.1">
    <property type="nucleotide sequence ID" value="NZ_HG938356.1"/>
</dbReference>
<dbReference type="Pfam" id="PF00015">
    <property type="entry name" value="MCPsignal"/>
    <property type="match status" value="1"/>
</dbReference>
<accession>A0A068TK52</accession>
<name>A0A068TK52_NEOGA</name>
<dbReference type="SUPFAM" id="SSF158472">
    <property type="entry name" value="HAMP domain-like"/>
    <property type="match status" value="1"/>
</dbReference>
<evidence type="ECO:0000256" key="6">
    <source>
        <dbReference type="SAM" id="Phobius"/>
    </source>
</evidence>